<dbReference type="Proteomes" id="UP000054805">
    <property type="component" value="Unassembled WGS sequence"/>
</dbReference>
<dbReference type="AlphaFoldDB" id="A0A0V1ID37"/>
<keyword evidence="2" id="KW-1185">Reference proteome</keyword>
<sequence length="68" mass="8152">MQALLCFLFYCRFQLINHNLIIDRISCYGSDDLVSTISSVSSLRIKRSRWKQPWRQRWWISVCVAVDK</sequence>
<proteinExistence type="predicted"/>
<organism evidence="1 2">
    <name type="scientific">Trichinella pseudospiralis</name>
    <name type="common">Parasitic roundworm</name>
    <dbReference type="NCBI Taxonomy" id="6337"/>
    <lineage>
        <taxon>Eukaryota</taxon>
        <taxon>Metazoa</taxon>
        <taxon>Ecdysozoa</taxon>
        <taxon>Nematoda</taxon>
        <taxon>Enoplea</taxon>
        <taxon>Dorylaimia</taxon>
        <taxon>Trichinellida</taxon>
        <taxon>Trichinellidae</taxon>
        <taxon>Trichinella</taxon>
    </lineage>
</organism>
<dbReference type="EMBL" id="JYDS01000230">
    <property type="protein sequence ID" value="KRZ20732.1"/>
    <property type="molecule type" value="Genomic_DNA"/>
</dbReference>
<accession>A0A0V1ID37</accession>
<evidence type="ECO:0000313" key="2">
    <source>
        <dbReference type="Proteomes" id="UP000054805"/>
    </source>
</evidence>
<reference evidence="1 2" key="1">
    <citation type="submission" date="2015-01" db="EMBL/GenBank/DDBJ databases">
        <title>Evolution of Trichinella species and genotypes.</title>
        <authorList>
            <person name="Korhonen P.K."/>
            <person name="Edoardo P."/>
            <person name="Giuseppe L.R."/>
            <person name="Gasser R.B."/>
        </authorList>
    </citation>
    <scope>NUCLEOTIDE SEQUENCE [LARGE SCALE GENOMIC DNA]</scope>
    <source>
        <strain evidence="1">ISS588</strain>
    </source>
</reference>
<protein>
    <submittedName>
        <fullName evidence="1">Uncharacterized protein</fullName>
    </submittedName>
</protein>
<comment type="caution">
    <text evidence="1">The sequence shown here is derived from an EMBL/GenBank/DDBJ whole genome shotgun (WGS) entry which is preliminary data.</text>
</comment>
<name>A0A0V1ID37_TRIPS</name>
<gene>
    <name evidence="1" type="ORF">T4B_14998</name>
</gene>
<evidence type="ECO:0000313" key="1">
    <source>
        <dbReference type="EMBL" id="KRZ20732.1"/>
    </source>
</evidence>